<dbReference type="SUPFAM" id="SSF51206">
    <property type="entry name" value="cAMP-binding domain-like"/>
    <property type="match status" value="1"/>
</dbReference>
<keyword evidence="1" id="KW-0805">Transcription regulation</keyword>
<dbReference type="GO" id="GO:0005829">
    <property type="term" value="C:cytosol"/>
    <property type="evidence" value="ECO:0007669"/>
    <property type="project" value="TreeGrafter"/>
</dbReference>
<dbReference type="Proteomes" id="UP000824041">
    <property type="component" value="Unassembled WGS sequence"/>
</dbReference>
<dbReference type="InterPro" id="IPR014710">
    <property type="entry name" value="RmlC-like_jellyroll"/>
</dbReference>
<name>A0A9D2DV81_9FIRM</name>
<dbReference type="Pfam" id="PF00027">
    <property type="entry name" value="cNMP_binding"/>
    <property type="match status" value="1"/>
</dbReference>
<keyword evidence="2" id="KW-0238">DNA-binding</keyword>
<dbReference type="InterPro" id="IPR050397">
    <property type="entry name" value="Env_Response_Regulators"/>
</dbReference>
<evidence type="ECO:0000259" key="5">
    <source>
        <dbReference type="PROSITE" id="PS51063"/>
    </source>
</evidence>
<dbReference type="Gene3D" id="1.10.10.10">
    <property type="entry name" value="Winged helix-like DNA-binding domain superfamily/Winged helix DNA-binding domain"/>
    <property type="match status" value="1"/>
</dbReference>
<reference evidence="6" key="1">
    <citation type="journal article" date="2021" name="PeerJ">
        <title>Extensive microbial diversity within the chicken gut microbiome revealed by metagenomics and culture.</title>
        <authorList>
            <person name="Gilroy R."/>
            <person name="Ravi A."/>
            <person name="Getino M."/>
            <person name="Pursley I."/>
            <person name="Horton D.L."/>
            <person name="Alikhan N.F."/>
            <person name="Baker D."/>
            <person name="Gharbi K."/>
            <person name="Hall N."/>
            <person name="Watson M."/>
            <person name="Adriaenssens E.M."/>
            <person name="Foster-Nyarko E."/>
            <person name="Jarju S."/>
            <person name="Secka A."/>
            <person name="Antonio M."/>
            <person name="Oren A."/>
            <person name="Chaudhuri R.R."/>
            <person name="La Ragione R."/>
            <person name="Hildebrand F."/>
            <person name="Pallen M.J."/>
        </authorList>
    </citation>
    <scope>NUCLEOTIDE SEQUENCE</scope>
    <source>
        <strain evidence="6">14324</strain>
    </source>
</reference>
<dbReference type="PROSITE" id="PS50042">
    <property type="entry name" value="CNMP_BINDING_3"/>
    <property type="match status" value="1"/>
</dbReference>
<dbReference type="CDD" id="cd00038">
    <property type="entry name" value="CAP_ED"/>
    <property type="match status" value="1"/>
</dbReference>
<evidence type="ECO:0000256" key="3">
    <source>
        <dbReference type="ARBA" id="ARBA00023163"/>
    </source>
</evidence>
<dbReference type="GO" id="GO:0003677">
    <property type="term" value="F:DNA binding"/>
    <property type="evidence" value="ECO:0007669"/>
    <property type="project" value="UniProtKB-KW"/>
</dbReference>
<reference evidence="6" key="2">
    <citation type="submission" date="2021-04" db="EMBL/GenBank/DDBJ databases">
        <authorList>
            <person name="Gilroy R."/>
        </authorList>
    </citation>
    <scope>NUCLEOTIDE SEQUENCE</scope>
    <source>
        <strain evidence="6">14324</strain>
    </source>
</reference>
<dbReference type="SMART" id="SM00419">
    <property type="entry name" value="HTH_CRP"/>
    <property type="match status" value="1"/>
</dbReference>
<dbReference type="InterPro" id="IPR000595">
    <property type="entry name" value="cNMP-bd_dom"/>
</dbReference>
<evidence type="ECO:0000313" key="7">
    <source>
        <dbReference type="Proteomes" id="UP000824041"/>
    </source>
</evidence>
<feature type="domain" description="HTH crp-type" evidence="5">
    <location>
        <begin position="148"/>
        <end position="219"/>
    </location>
</feature>
<dbReference type="InterPro" id="IPR012318">
    <property type="entry name" value="HTH_CRP"/>
</dbReference>
<dbReference type="InterPro" id="IPR018490">
    <property type="entry name" value="cNMP-bd_dom_sf"/>
</dbReference>
<evidence type="ECO:0000256" key="1">
    <source>
        <dbReference type="ARBA" id="ARBA00023015"/>
    </source>
</evidence>
<proteinExistence type="predicted"/>
<keyword evidence="3" id="KW-0804">Transcription</keyword>
<dbReference type="PANTHER" id="PTHR24567">
    <property type="entry name" value="CRP FAMILY TRANSCRIPTIONAL REGULATORY PROTEIN"/>
    <property type="match status" value="1"/>
</dbReference>
<protein>
    <submittedName>
        <fullName evidence="6">Crp/Fnr family transcriptional regulator</fullName>
    </submittedName>
</protein>
<dbReference type="SMART" id="SM00100">
    <property type="entry name" value="cNMP"/>
    <property type="match status" value="1"/>
</dbReference>
<dbReference type="GO" id="GO:0003700">
    <property type="term" value="F:DNA-binding transcription factor activity"/>
    <property type="evidence" value="ECO:0007669"/>
    <property type="project" value="TreeGrafter"/>
</dbReference>
<dbReference type="AlphaFoldDB" id="A0A9D2DV81"/>
<dbReference type="PROSITE" id="PS51063">
    <property type="entry name" value="HTH_CRP_2"/>
    <property type="match status" value="1"/>
</dbReference>
<evidence type="ECO:0000256" key="2">
    <source>
        <dbReference type="ARBA" id="ARBA00023125"/>
    </source>
</evidence>
<feature type="domain" description="Cyclic nucleotide-binding" evidence="4">
    <location>
        <begin position="12"/>
        <end position="125"/>
    </location>
</feature>
<dbReference type="EMBL" id="DXBU01000187">
    <property type="protein sequence ID" value="HIZ23827.1"/>
    <property type="molecule type" value="Genomic_DNA"/>
</dbReference>
<dbReference type="PANTHER" id="PTHR24567:SF74">
    <property type="entry name" value="HTH-TYPE TRANSCRIPTIONAL REGULATOR ARCR"/>
    <property type="match status" value="1"/>
</dbReference>
<accession>A0A9D2DV81</accession>
<dbReference type="Gene3D" id="2.60.120.10">
    <property type="entry name" value="Jelly Rolls"/>
    <property type="match status" value="1"/>
</dbReference>
<evidence type="ECO:0000313" key="6">
    <source>
        <dbReference type="EMBL" id="HIZ23827.1"/>
    </source>
</evidence>
<comment type="caution">
    <text evidence="6">The sequence shown here is derived from an EMBL/GenBank/DDBJ whole genome shotgun (WGS) entry which is preliminary data.</text>
</comment>
<dbReference type="SUPFAM" id="SSF46785">
    <property type="entry name" value="Winged helix' DNA-binding domain"/>
    <property type="match status" value="1"/>
</dbReference>
<dbReference type="Pfam" id="PF13545">
    <property type="entry name" value="HTH_Crp_2"/>
    <property type="match status" value="1"/>
</dbReference>
<gene>
    <name evidence="6" type="ORF">IAA21_13755</name>
</gene>
<dbReference type="InterPro" id="IPR036390">
    <property type="entry name" value="WH_DNA-bd_sf"/>
</dbReference>
<organism evidence="6 7">
    <name type="scientific">Candidatus Blautia faecigallinarum</name>
    <dbReference type="NCBI Taxonomy" id="2838488"/>
    <lineage>
        <taxon>Bacteria</taxon>
        <taxon>Bacillati</taxon>
        <taxon>Bacillota</taxon>
        <taxon>Clostridia</taxon>
        <taxon>Lachnospirales</taxon>
        <taxon>Lachnospiraceae</taxon>
        <taxon>Blautia</taxon>
    </lineage>
</organism>
<sequence length="233" mass="26751">MQTADILEETGFFQKLNESTLKELASGACVCTYERGEVLYRAKEEVRHIYFQLSGKSTLYNMTHNGSRKIIFILGKGELLNDHVLNEHKTSLFCETIEKSRILKIPAPSFLKAMEKDFALTRRVISVQEKKIWRLGHQLKNTMGSIYLERKLAAKLWKLARDFGKAGDRGIEIDIQMSVTFLADLLGAPRETTSRVCKNLTEHGLITMEKKRIYITDADRMACFYKTGRYEEG</sequence>
<evidence type="ECO:0000259" key="4">
    <source>
        <dbReference type="PROSITE" id="PS50042"/>
    </source>
</evidence>
<dbReference type="InterPro" id="IPR036388">
    <property type="entry name" value="WH-like_DNA-bd_sf"/>
</dbReference>